<dbReference type="EMBL" id="RPFW01000005">
    <property type="protein sequence ID" value="TVZ02150.1"/>
    <property type="molecule type" value="Genomic_DNA"/>
</dbReference>
<organism evidence="5 6">
    <name type="scientific">Trebonia kvetii</name>
    <dbReference type="NCBI Taxonomy" id="2480626"/>
    <lineage>
        <taxon>Bacteria</taxon>
        <taxon>Bacillati</taxon>
        <taxon>Actinomycetota</taxon>
        <taxon>Actinomycetes</taxon>
        <taxon>Streptosporangiales</taxon>
        <taxon>Treboniaceae</taxon>
        <taxon>Trebonia</taxon>
    </lineage>
</organism>
<accession>A0A6P2BT58</accession>
<protein>
    <submittedName>
        <fullName evidence="5">NAD(P)/FAD-dependent oxidoreductase</fullName>
    </submittedName>
</protein>
<proteinExistence type="inferred from homology"/>
<name>A0A6P2BT58_9ACTN</name>
<dbReference type="PRINTS" id="PR00368">
    <property type="entry name" value="FADPNR"/>
</dbReference>
<dbReference type="InterPro" id="IPR036188">
    <property type="entry name" value="FAD/NAD-bd_sf"/>
</dbReference>
<evidence type="ECO:0000256" key="2">
    <source>
        <dbReference type="ARBA" id="ARBA00022630"/>
    </source>
</evidence>
<keyword evidence="3" id="KW-0274">FAD</keyword>
<dbReference type="PANTHER" id="PTHR42877">
    <property type="entry name" value="L-ORNITHINE N(5)-MONOOXYGENASE-RELATED"/>
    <property type="match status" value="1"/>
</dbReference>
<dbReference type="Gene3D" id="3.50.50.60">
    <property type="entry name" value="FAD/NAD(P)-binding domain"/>
    <property type="match status" value="2"/>
</dbReference>
<dbReference type="OrthoDB" id="5168853at2"/>
<evidence type="ECO:0000313" key="5">
    <source>
        <dbReference type="EMBL" id="TVZ02150.1"/>
    </source>
</evidence>
<keyword evidence="6" id="KW-1185">Reference proteome</keyword>
<dbReference type="GO" id="GO:0050661">
    <property type="term" value="F:NADP binding"/>
    <property type="evidence" value="ECO:0007669"/>
    <property type="project" value="InterPro"/>
</dbReference>
<dbReference type="Pfam" id="PF00743">
    <property type="entry name" value="FMO-like"/>
    <property type="match status" value="1"/>
</dbReference>
<comment type="caution">
    <text evidence="5">The sequence shown here is derived from an EMBL/GenBank/DDBJ whole genome shotgun (WGS) entry which is preliminary data.</text>
</comment>
<dbReference type="AlphaFoldDB" id="A0A6P2BT58"/>
<comment type="similarity">
    <text evidence="1">Belongs to the FAD-binding monooxygenase family.</text>
</comment>
<evidence type="ECO:0000256" key="3">
    <source>
        <dbReference type="ARBA" id="ARBA00022827"/>
    </source>
</evidence>
<evidence type="ECO:0000256" key="1">
    <source>
        <dbReference type="ARBA" id="ARBA00010139"/>
    </source>
</evidence>
<gene>
    <name evidence="5" type="ORF">EAS64_25290</name>
</gene>
<dbReference type="PANTHER" id="PTHR42877:SF4">
    <property type="entry name" value="FAD_NAD(P)-BINDING DOMAIN-CONTAINING PROTEIN-RELATED"/>
    <property type="match status" value="1"/>
</dbReference>
<dbReference type="GO" id="GO:0004499">
    <property type="term" value="F:N,N-dimethylaniline monooxygenase activity"/>
    <property type="evidence" value="ECO:0007669"/>
    <property type="project" value="InterPro"/>
</dbReference>
<reference evidence="5 6" key="1">
    <citation type="submission" date="2018-11" db="EMBL/GenBank/DDBJ databases">
        <title>Trebonia kvetii gen.nov., sp.nov., a novel acidophilic actinobacterium, and proposal of the new actinobacterial family Treboniaceae fam. nov.</title>
        <authorList>
            <person name="Rapoport D."/>
            <person name="Sagova-Mareckova M."/>
            <person name="Sedlacek I."/>
            <person name="Provaznik J."/>
            <person name="Kralova S."/>
            <person name="Pavlinic D."/>
            <person name="Benes V."/>
            <person name="Kopecky J."/>
        </authorList>
    </citation>
    <scope>NUCLEOTIDE SEQUENCE [LARGE SCALE GENOMIC DNA]</scope>
    <source>
        <strain evidence="5 6">15Tr583</strain>
    </source>
</reference>
<keyword evidence="2" id="KW-0285">Flavoprotein</keyword>
<dbReference type="InterPro" id="IPR020946">
    <property type="entry name" value="Flavin_mOase-like"/>
</dbReference>
<evidence type="ECO:0000313" key="6">
    <source>
        <dbReference type="Proteomes" id="UP000460272"/>
    </source>
</evidence>
<sequence length="645" mass="71182">MTSTATPGTDLGPSEVRDSLAKADLALLLNCLVQITGDVSLLERYGQGTVQRPNPTRRLMPDSHMPADSAAAVVDRLTALLSGPGRGGDVAIALPDPGLFRRMTELAVGQQVAPEFVPLLLEQAGFQLDQPVVPVTRRPPEDLDIVIIGSGMSGIHAAISAARRGFRYRIFERADDIGGTWRVNTYPGVAVDTPSLYYSLSYELSPDWTHFYPAGPQYQAYMQRVVDRYRLRDNITFGTEVTALAWDDSAQRWDVSARAADGTVTATTAAAVVTAAGFLNRPSVPDIPGRAGFAGTQFHTAHWDPDLPLAGRRVAVIGAGSTAVQIIPSIIDEVGKLVMFQRQPHWVVPKYSGESEVPDPVRWALRHVPFYLQWARLKAYWFMSDNLYPNIRADRDWMARNSGSISPGNERVRQLCLGYIHEMFGHDPELEAAMTPDFPPMGKRIVKDPGGYYAALRREHARVVTDPVERIVPEGIITKSGELFELDVIIWATGFTLDFLSPIEITGRDGRTLNELWQGGARPSSYLGGLVPGFPNLFIICGPNSSAGHGGGHNFMTEAVTHYHMECLQLVLERGGRSIEVTQEAHGAFNAEVDTAMAETIWCNSPNAHTYYRDKAGRPVLPSPWRMVDFWTRLRIPVEDHFTVR</sequence>
<dbReference type="Proteomes" id="UP000460272">
    <property type="component" value="Unassembled WGS sequence"/>
</dbReference>
<dbReference type="SUPFAM" id="SSF51905">
    <property type="entry name" value="FAD/NAD(P)-binding domain"/>
    <property type="match status" value="1"/>
</dbReference>
<keyword evidence="4" id="KW-0560">Oxidoreductase</keyword>
<dbReference type="PRINTS" id="PR00469">
    <property type="entry name" value="PNDRDTASEII"/>
</dbReference>
<evidence type="ECO:0000256" key="4">
    <source>
        <dbReference type="ARBA" id="ARBA00023002"/>
    </source>
</evidence>
<dbReference type="GO" id="GO:0050660">
    <property type="term" value="F:flavin adenine dinucleotide binding"/>
    <property type="evidence" value="ECO:0007669"/>
    <property type="project" value="InterPro"/>
</dbReference>
<dbReference type="RefSeq" id="WP_145856884.1">
    <property type="nucleotide sequence ID" value="NZ_RPFW01000005.1"/>
</dbReference>
<dbReference type="InterPro" id="IPR051209">
    <property type="entry name" value="FAD-bind_Monooxygenase_sf"/>
</dbReference>